<feature type="domain" description="VOC" evidence="1">
    <location>
        <begin position="1"/>
        <end position="127"/>
    </location>
</feature>
<name>A0A9Q6WN17_9BURK</name>
<dbReference type="InterPro" id="IPR037523">
    <property type="entry name" value="VOC_core"/>
</dbReference>
<accession>A0A9Q6WN17</accession>
<dbReference type="Gene3D" id="3.10.180.10">
    <property type="entry name" value="2,3-Dihydroxybiphenyl 1,2-Dioxygenase, domain 1"/>
    <property type="match status" value="1"/>
</dbReference>
<dbReference type="EMBL" id="CP015959">
    <property type="protein sequence ID" value="QLB64518.1"/>
    <property type="molecule type" value="Genomic_DNA"/>
</dbReference>
<reference evidence="2 5" key="3">
    <citation type="submission" date="2024-01" db="EMBL/GenBank/DDBJ databases">
        <title>The diversity of rhizobia nodulating Mimosa spp. in eleven states of Brazil covering several biomes is determined by host plant, location, and edaphic factors.</title>
        <authorList>
            <person name="Rouws L."/>
            <person name="Barauna A."/>
            <person name="Beukes C."/>
            <person name="De Faria S.M."/>
            <person name="Gross E."/>
            <person name="Dos Reis Junior F.B."/>
            <person name="Simon M."/>
            <person name="Maluk M."/>
            <person name="Odee D.W."/>
            <person name="Kenicer G."/>
            <person name="Young J.P.W."/>
            <person name="Reis V.M."/>
            <person name="Zilli J."/>
            <person name="James E.K."/>
        </authorList>
    </citation>
    <scope>NUCLEOTIDE SEQUENCE [LARGE SCALE GENOMIC DNA]</scope>
    <source>
        <strain evidence="2 5">JHI1651</strain>
    </source>
</reference>
<dbReference type="Pfam" id="PF00903">
    <property type="entry name" value="Glyoxalase"/>
    <property type="match status" value="1"/>
</dbReference>
<protein>
    <submittedName>
        <fullName evidence="3">Glyoxalase</fullName>
    </submittedName>
    <submittedName>
        <fullName evidence="2">VOC family protein</fullName>
    </submittedName>
</protein>
<dbReference type="PANTHER" id="PTHR35006:SF1">
    <property type="entry name" value="BLL2941 PROTEIN"/>
    <property type="match status" value="1"/>
</dbReference>
<dbReference type="EMBL" id="JAYLVJ010000004">
    <property type="protein sequence ID" value="MEO1753331.1"/>
    <property type="molecule type" value="Genomic_DNA"/>
</dbReference>
<organism evidence="3 4">
    <name type="scientific">Paraburkholderia caribensis</name>
    <dbReference type="NCBI Taxonomy" id="75105"/>
    <lineage>
        <taxon>Bacteria</taxon>
        <taxon>Pseudomonadati</taxon>
        <taxon>Pseudomonadota</taxon>
        <taxon>Betaproteobacteria</taxon>
        <taxon>Burkholderiales</taxon>
        <taxon>Burkholderiaceae</taxon>
        <taxon>Paraburkholderia</taxon>
    </lineage>
</organism>
<gene>
    <name evidence="3" type="ORF">A9O66_18760</name>
    <name evidence="2" type="ORF">VOI32_05235</name>
</gene>
<dbReference type="Proteomes" id="UP000509548">
    <property type="component" value="Chromosome 2"/>
</dbReference>
<dbReference type="CDD" id="cd07262">
    <property type="entry name" value="VOC_like"/>
    <property type="match status" value="1"/>
</dbReference>
<dbReference type="InterPro" id="IPR029068">
    <property type="entry name" value="Glyas_Bleomycin-R_OHBP_Dase"/>
</dbReference>
<evidence type="ECO:0000313" key="3">
    <source>
        <dbReference type="EMBL" id="QLB64518.1"/>
    </source>
</evidence>
<keyword evidence="5" id="KW-1185">Reference proteome</keyword>
<reference evidence="3" key="2">
    <citation type="submission" date="2016-06" db="EMBL/GenBank/DDBJ databases">
        <authorList>
            <person name="Huang P."/>
            <person name="Jiang X."/>
            <person name="Liu X."/>
        </authorList>
    </citation>
    <scope>NUCLEOTIDE SEQUENCE</scope>
    <source>
        <strain evidence="3">852011</strain>
    </source>
</reference>
<proteinExistence type="predicted"/>
<evidence type="ECO:0000313" key="2">
    <source>
        <dbReference type="EMBL" id="MEO1753331.1"/>
    </source>
</evidence>
<dbReference type="PANTHER" id="PTHR35006">
    <property type="entry name" value="GLYOXALASE FAMILY PROTEIN (AFU_ORTHOLOGUE AFUA_5G14830)"/>
    <property type="match status" value="1"/>
</dbReference>
<reference evidence="3 4" key="1">
    <citation type="journal article" date="2014" name="Genome Announc.">
        <title>Draft Genome Sequence of the Haloacid-Degrading Burkholderia caribensis Strain MBA4.</title>
        <authorList>
            <person name="Pan Y."/>
            <person name="Kong K.F."/>
            <person name="Tsang J.S."/>
        </authorList>
    </citation>
    <scope>NUCLEOTIDE SEQUENCE [LARGE SCALE GENOMIC DNA]</scope>
    <source>
        <strain evidence="3 4">852011</strain>
    </source>
</reference>
<evidence type="ECO:0000313" key="5">
    <source>
        <dbReference type="Proteomes" id="UP001462961"/>
    </source>
</evidence>
<evidence type="ECO:0000259" key="1">
    <source>
        <dbReference type="PROSITE" id="PS51819"/>
    </source>
</evidence>
<dbReference type="SUPFAM" id="SSF54593">
    <property type="entry name" value="Glyoxalase/Bleomycin resistance protein/Dihydroxybiphenyl dioxygenase"/>
    <property type="match status" value="1"/>
</dbReference>
<dbReference type="RefSeq" id="WP_107203440.1">
    <property type="nucleotide sequence ID" value="NZ_CP015959.1"/>
</dbReference>
<dbReference type="AlphaFoldDB" id="A0A9Q6WN17"/>
<dbReference type="PROSITE" id="PS51819">
    <property type="entry name" value="VOC"/>
    <property type="match status" value="1"/>
</dbReference>
<dbReference type="InterPro" id="IPR004360">
    <property type="entry name" value="Glyas_Fos-R_dOase_dom"/>
</dbReference>
<dbReference type="Proteomes" id="UP001462961">
    <property type="component" value="Unassembled WGS sequence"/>
</dbReference>
<evidence type="ECO:0000313" key="4">
    <source>
        <dbReference type="Proteomes" id="UP000509548"/>
    </source>
</evidence>
<sequence>MLSHVFIGVNDFERAFAFYSAVLAELRLALKFREEDRPWAGWMKPGVARPLFLVGKPFDGAPAVAGNGQMIALLAADRATVDRAHATALAHGAACEGPPGLRPEYHANYYGAYFRDLEGNKFCVCCHDAA</sequence>